<dbReference type="PANTHER" id="PTHR43106">
    <property type="entry name" value="DEHYDROGENASE-RELATED"/>
    <property type="match status" value="1"/>
</dbReference>
<dbReference type="PANTHER" id="PTHR43106:SF1">
    <property type="entry name" value="DEHYDROGENASE-RELATED"/>
    <property type="match status" value="1"/>
</dbReference>
<dbReference type="AlphaFoldDB" id="A0A0P6W0P8"/>
<accession>A0A0P6W0P8</accession>
<sequence>MQSNHHDITIIGAGVSSIFLAYTLMKHNEHVSIHMIDLGKELSERTCGLDEGGICTCEGLCSKYIGFAGLGKSEGKFNYTNDFGGELGRKIGPQNTLKLMREVDNILCEFGGDSIPSYSTKNETLSSRGDEAGLKVLSTEVRHLGTRLAGDIFQELYEVLKARVTFSFETCVETISKKDDTFHLKSTSGQFTTGKLVIGTGMSGSKWLKEQVASLGLFPGKTRLDMGFRVEMKGDQLQSILQDTFETKLQIERDSFSATTYCMNPHGRIIRKHQHGLVMPDGQNAREEDTPSANLNFSLFVPRYFQSHDEAMKYAGDIIGGINQGRGRIVVQRLQDFKCHRATESVEGNLIDPSLNAVCGNVREEVPEVYGMALMEFLGSLETLIGEPVHPDTLLYGLDAKFHEPKLQTDENFETDISNLFLVGDCSGETHSLSQAAASGVYLGEYFVRETSNK</sequence>
<dbReference type="InterPro" id="IPR036188">
    <property type="entry name" value="FAD/NAD-bd_sf"/>
</dbReference>
<dbReference type="Proteomes" id="UP000050398">
    <property type="component" value="Unassembled WGS sequence"/>
</dbReference>
<name>A0A0P6W0P8_9BACI</name>
<dbReference type="RefSeq" id="WP_060673188.1">
    <property type="nucleotide sequence ID" value="NZ_LIXZ01000011.1"/>
</dbReference>
<dbReference type="SUPFAM" id="SSF51905">
    <property type="entry name" value="FAD/NAD(P)-binding domain"/>
    <property type="match status" value="1"/>
</dbReference>
<dbReference type="Gene3D" id="3.50.50.60">
    <property type="entry name" value="FAD/NAD(P)-binding domain"/>
    <property type="match status" value="1"/>
</dbReference>
<proteinExistence type="predicted"/>
<dbReference type="EMBL" id="LIXZ01000011">
    <property type="protein sequence ID" value="KPL58893.1"/>
    <property type="molecule type" value="Genomic_DNA"/>
</dbReference>
<comment type="caution">
    <text evidence="1">The sequence shown here is derived from an EMBL/GenBank/DDBJ whole genome shotgun (WGS) entry which is preliminary data.</text>
</comment>
<protein>
    <submittedName>
        <fullName evidence="1">NAD(FAD)-utilizing dehydrogenase</fullName>
    </submittedName>
</protein>
<gene>
    <name evidence="1" type="ORF">AM506_14435</name>
</gene>
<organism evidence="1 2">
    <name type="scientific">Rossellomorea vietnamensis</name>
    <dbReference type="NCBI Taxonomy" id="218284"/>
    <lineage>
        <taxon>Bacteria</taxon>
        <taxon>Bacillati</taxon>
        <taxon>Bacillota</taxon>
        <taxon>Bacilli</taxon>
        <taxon>Bacillales</taxon>
        <taxon>Bacillaceae</taxon>
        <taxon>Rossellomorea</taxon>
    </lineage>
</organism>
<dbReference type="PATRIC" id="fig|218284.4.peg.1067"/>
<evidence type="ECO:0000313" key="1">
    <source>
        <dbReference type="EMBL" id="KPL58893.1"/>
    </source>
</evidence>
<evidence type="ECO:0000313" key="2">
    <source>
        <dbReference type="Proteomes" id="UP000050398"/>
    </source>
</evidence>
<reference evidence="1 2" key="1">
    <citation type="submission" date="2015-08" db="EMBL/GenBank/DDBJ databases">
        <title>Draft Genome Sequence of Bacillus vietnamensis UCD-SED5.</title>
        <authorList>
            <person name="Lee R.D."/>
            <person name="Jospin G."/>
            <person name="Lang J.M."/>
            <person name="Coil D.A."/>
            <person name="Eisen J.A."/>
        </authorList>
    </citation>
    <scope>NUCLEOTIDE SEQUENCE [LARGE SCALE GENOMIC DNA]</scope>
    <source>
        <strain evidence="1 2">UCD-SED5</strain>
    </source>
</reference>
<dbReference type="OrthoDB" id="9762921at2"/>